<sequence>MWGEHRSGWVIDNCIEEDQEQKVEVAMEKLNNNLTTLEILLENKNINLIQSEKGNVKDEEVCAKVARKPEWLKTLKKFVEIVSKTLKEAQRQESIRRKRETENGVPTGTLTQSPAAEPGPEPTPQPAASPAPQAEPGGLQTAEATTKQELPRATEKKPKEEPKTEPQGKPEEMPPKPAEDPIPTSETDETNSSFLNNQKWLFWAALLI</sequence>
<reference evidence="3 4" key="2">
    <citation type="journal article" date="2012" name="Proc. Natl. Acad. Sci. U.S.A.">
        <title>Antigenic diversity is generated by distinct evolutionary mechanisms in African trypanosome species.</title>
        <authorList>
            <person name="Jackson A.P."/>
            <person name="Berry A."/>
            <person name="Aslett M."/>
            <person name="Allison H.C."/>
            <person name="Burton P."/>
            <person name="Vavrova-Anderson J."/>
            <person name="Brown R."/>
            <person name="Browne H."/>
            <person name="Corton N."/>
            <person name="Hauser H."/>
            <person name="Gamble J."/>
            <person name="Gilderthorp R."/>
            <person name="Marcello L."/>
            <person name="McQuillan J."/>
            <person name="Otto T.D."/>
            <person name="Quail M.A."/>
            <person name="Sanders M.J."/>
            <person name="van Tonder A."/>
            <person name="Ginger M.L."/>
            <person name="Field M.C."/>
            <person name="Barry J.D."/>
            <person name="Hertz-Fowler C."/>
            <person name="Berriman M."/>
        </authorList>
    </citation>
    <scope>NUCLEOTIDE SEQUENCE [LARGE SCALE GENOMIC DNA]</scope>
    <source>
        <strain evidence="3 4">IL3000</strain>
    </source>
</reference>
<proteinExistence type="predicted"/>
<reference evidence="4" key="1">
    <citation type="submission" date="2011-07" db="EMBL/GenBank/DDBJ databases">
        <title>Divergent evolution of antigenic variation in African trypanosomes.</title>
        <authorList>
            <person name="Jackson A.P."/>
            <person name="Berry A."/>
            <person name="Allison H.C."/>
            <person name="Burton P."/>
            <person name="Anderson J."/>
            <person name="Aslett M."/>
            <person name="Brown R."/>
            <person name="Corton N."/>
            <person name="Harris D."/>
            <person name="Hauser H."/>
            <person name="Gamble J."/>
            <person name="Gilderthorp R."/>
            <person name="McQuillan J."/>
            <person name="Quail M.A."/>
            <person name="Sanders M."/>
            <person name="Van Tonder A."/>
            <person name="Ginger M.L."/>
            <person name="Donelson J.E."/>
            <person name="Field M.C."/>
            <person name="Barry J.D."/>
            <person name="Berriman M."/>
            <person name="Hertz-Fowler C."/>
        </authorList>
    </citation>
    <scope>NUCLEOTIDE SEQUENCE [LARGE SCALE GENOMIC DNA]</scope>
    <source>
        <strain evidence="4">IL3000</strain>
    </source>
</reference>
<comment type="caution">
    <text evidence="3">The sequence shown here is derived from an EMBL/GenBank/DDBJ whole genome shotgun (WGS) entry which is preliminary data.</text>
</comment>
<name>F9WDA1_TRYCI</name>
<organism evidence="3 4">
    <name type="scientific">Trypanosoma congolense (strain IL3000)</name>
    <dbReference type="NCBI Taxonomy" id="1068625"/>
    <lineage>
        <taxon>Eukaryota</taxon>
        <taxon>Discoba</taxon>
        <taxon>Euglenozoa</taxon>
        <taxon>Kinetoplastea</taxon>
        <taxon>Metakinetoplastina</taxon>
        <taxon>Trypanosomatida</taxon>
        <taxon>Trypanosomatidae</taxon>
        <taxon>Trypanosoma</taxon>
        <taxon>Nannomonas</taxon>
    </lineage>
</organism>
<feature type="region of interest" description="Disordered" evidence="2">
    <location>
        <begin position="88"/>
        <end position="198"/>
    </location>
</feature>
<feature type="compositionally biased region" description="Basic and acidic residues" evidence="2">
    <location>
        <begin position="88"/>
        <end position="102"/>
    </location>
</feature>
<feature type="coiled-coil region" evidence="1">
    <location>
        <begin position="20"/>
        <end position="47"/>
    </location>
</feature>
<dbReference type="AlphaFoldDB" id="F9WDA1"/>
<feature type="compositionally biased region" description="Basic and acidic residues" evidence="2">
    <location>
        <begin position="149"/>
        <end position="179"/>
    </location>
</feature>
<dbReference type="EMBL" id="CAEQ01001844">
    <property type="protein sequence ID" value="CCD15253.1"/>
    <property type="molecule type" value="Genomic_DNA"/>
</dbReference>
<evidence type="ECO:0000313" key="4">
    <source>
        <dbReference type="Proteomes" id="UP000000702"/>
    </source>
</evidence>
<keyword evidence="4" id="KW-1185">Reference proteome</keyword>
<dbReference type="VEuPathDB" id="TriTrypDB:TcIL3000_0_05940"/>
<evidence type="ECO:0000256" key="1">
    <source>
        <dbReference type="SAM" id="Coils"/>
    </source>
</evidence>
<gene>
    <name evidence="3" type="ORF">TCIL3000_0_05940</name>
</gene>
<evidence type="ECO:0000313" key="3">
    <source>
        <dbReference type="EMBL" id="CCD15253.1"/>
    </source>
</evidence>
<evidence type="ECO:0000256" key="2">
    <source>
        <dbReference type="SAM" id="MobiDB-lite"/>
    </source>
</evidence>
<protein>
    <submittedName>
        <fullName evidence="3">WGS project CAEQ00000000 data, annotated contig 234</fullName>
    </submittedName>
</protein>
<accession>F9WDA1</accession>
<feature type="compositionally biased region" description="Pro residues" evidence="2">
    <location>
        <begin position="117"/>
        <end position="129"/>
    </location>
</feature>
<dbReference type="Proteomes" id="UP000000702">
    <property type="component" value="Unassembled WGS sequence"/>
</dbReference>
<keyword evidence="1" id="KW-0175">Coiled coil</keyword>